<organism evidence="5 6">
    <name type="scientific">Phascolomyces articulosus</name>
    <dbReference type="NCBI Taxonomy" id="60185"/>
    <lineage>
        <taxon>Eukaryota</taxon>
        <taxon>Fungi</taxon>
        <taxon>Fungi incertae sedis</taxon>
        <taxon>Mucoromycota</taxon>
        <taxon>Mucoromycotina</taxon>
        <taxon>Mucoromycetes</taxon>
        <taxon>Mucorales</taxon>
        <taxon>Lichtheimiaceae</taxon>
        <taxon>Phascolomyces</taxon>
    </lineage>
</organism>
<comment type="similarity">
    <text evidence="1">Belongs to the peptidase A1 family.</text>
</comment>
<feature type="disulfide bond" evidence="2">
    <location>
        <begin position="84"/>
        <end position="89"/>
    </location>
</feature>
<dbReference type="PANTHER" id="PTHR47966">
    <property type="entry name" value="BETA-SITE APP-CLEAVING ENZYME, ISOFORM A-RELATED"/>
    <property type="match status" value="1"/>
</dbReference>
<feature type="chain" id="PRO_5042240053" evidence="3">
    <location>
        <begin position="25"/>
        <end position="408"/>
    </location>
</feature>
<dbReference type="GO" id="GO:0004190">
    <property type="term" value="F:aspartic-type endopeptidase activity"/>
    <property type="evidence" value="ECO:0007669"/>
    <property type="project" value="InterPro"/>
</dbReference>
<dbReference type="CDD" id="cd05471">
    <property type="entry name" value="pepsin_like"/>
    <property type="match status" value="1"/>
</dbReference>
<dbReference type="InterPro" id="IPR033121">
    <property type="entry name" value="PEPTIDASE_A1"/>
</dbReference>
<dbReference type="Gene3D" id="2.40.70.10">
    <property type="entry name" value="Acid Proteases"/>
    <property type="match status" value="2"/>
</dbReference>
<feature type="signal peptide" evidence="3">
    <location>
        <begin position="1"/>
        <end position="24"/>
    </location>
</feature>
<keyword evidence="3" id="KW-0732">Signal</keyword>
<evidence type="ECO:0000256" key="1">
    <source>
        <dbReference type="ARBA" id="ARBA00007447"/>
    </source>
</evidence>
<accession>A0AAD5K9C5</accession>
<keyword evidence="6" id="KW-1185">Reference proteome</keyword>
<dbReference type="PANTHER" id="PTHR47966:SF74">
    <property type="entry name" value="AGR407CP"/>
    <property type="match status" value="1"/>
</dbReference>
<reference evidence="5" key="2">
    <citation type="submission" date="2023-02" db="EMBL/GenBank/DDBJ databases">
        <authorList>
            <consortium name="DOE Joint Genome Institute"/>
            <person name="Mondo S.J."/>
            <person name="Chang Y."/>
            <person name="Wang Y."/>
            <person name="Ahrendt S."/>
            <person name="Andreopoulos W."/>
            <person name="Barry K."/>
            <person name="Beard J."/>
            <person name="Benny G.L."/>
            <person name="Blankenship S."/>
            <person name="Bonito G."/>
            <person name="Cuomo C."/>
            <person name="Desiro A."/>
            <person name="Gervers K.A."/>
            <person name="Hundley H."/>
            <person name="Kuo A."/>
            <person name="LaButti K."/>
            <person name="Lang B.F."/>
            <person name="Lipzen A."/>
            <person name="O'Donnell K."/>
            <person name="Pangilinan J."/>
            <person name="Reynolds N."/>
            <person name="Sandor L."/>
            <person name="Smith M.W."/>
            <person name="Tsang A."/>
            <person name="Grigoriev I.V."/>
            <person name="Stajich J.E."/>
            <person name="Spatafora J.W."/>
        </authorList>
    </citation>
    <scope>NUCLEOTIDE SEQUENCE</scope>
    <source>
        <strain evidence="5">RSA 2281</strain>
    </source>
</reference>
<evidence type="ECO:0000313" key="5">
    <source>
        <dbReference type="EMBL" id="KAI9275579.1"/>
    </source>
</evidence>
<evidence type="ECO:0000313" key="6">
    <source>
        <dbReference type="Proteomes" id="UP001209540"/>
    </source>
</evidence>
<dbReference type="SUPFAM" id="SSF50630">
    <property type="entry name" value="Acid proteases"/>
    <property type="match status" value="1"/>
</dbReference>
<comment type="caution">
    <text evidence="5">The sequence shown here is derived from an EMBL/GenBank/DDBJ whole genome shotgun (WGS) entry which is preliminary data.</text>
</comment>
<dbReference type="GO" id="GO:0006508">
    <property type="term" value="P:proteolysis"/>
    <property type="evidence" value="ECO:0007669"/>
    <property type="project" value="InterPro"/>
</dbReference>
<reference evidence="5" key="1">
    <citation type="journal article" date="2022" name="IScience">
        <title>Evolution of zygomycete secretomes and the origins of terrestrial fungal ecologies.</title>
        <authorList>
            <person name="Chang Y."/>
            <person name="Wang Y."/>
            <person name="Mondo S."/>
            <person name="Ahrendt S."/>
            <person name="Andreopoulos W."/>
            <person name="Barry K."/>
            <person name="Beard J."/>
            <person name="Benny G.L."/>
            <person name="Blankenship S."/>
            <person name="Bonito G."/>
            <person name="Cuomo C."/>
            <person name="Desiro A."/>
            <person name="Gervers K.A."/>
            <person name="Hundley H."/>
            <person name="Kuo A."/>
            <person name="LaButti K."/>
            <person name="Lang B.F."/>
            <person name="Lipzen A."/>
            <person name="O'Donnell K."/>
            <person name="Pangilinan J."/>
            <person name="Reynolds N."/>
            <person name="Sandor L."/>
            <person name="Smith M.E."/>
            <person name="Tsang A."/>
            <person name="Grigoriev I.V."/>
            <person name="Stajich J.E."/>
            <person name="Spatafora J.W."/>
        </authorList>
    </citation>
    <scope>NUCLEOTIDE SEQUENCE</scope>
    <source>
        <strain evidence="5">RSA 2281</strain>
    </source>
</reference>
<feature type="domain" description="Peptidase A1" evidence="4">
    <location>
        <begin position="53"/>
        <end position="396"/>
    </location>
</feature>
<evidence type="ECO:0000259" key="4">
    <source>
        <dbReference type="PROSITE" id="PS51767"/>
    </source>
</evidence>
<keyword evidence="2" id="KW-1015">Disulfide bond</keyword>
<dbReference type="Pfam" id="PF00026">
    <property type="entry name" value="Asp"/>
    <property type="match status" value="2"/>
</dbReference>
<dbReference type="InterPro" id="IPR001461">
    <property type="entry name" value="Aspartic_peptidase_A1"/>
</dbReference>
<dbReference type="PRINTS" id="PR00792">
    <property type="entry name" value="PEPSIN"/>
</dbReference>
<evidence type="ECO:0000256" key="2">
    <source>
        <dbReference type="PIRSR" id="PIRSR601461-2"/>
    </source>
</evidence>
<dbReference type="EMBL" id="JAIXMP010000003">
    <property type="protein sequence ID" value="KAI9275579.1"/>
    <property type="molecule type" value="Genomic_DNA"/>
</dbReference>
<evidence type="ECO:0000256" key="3">
    <source>
        <dbReference type="SAM" id="SignalP"/>
    </source>
</evidence>
<gene>
    <name evidence="5" type="ORF">BDA99DRAFT_495874</name>
</gene>
<dbReference type="AlphaFoldDB" id="A0AAD5K9C5"/>
<dbReference type="InterPro" id="IPR021109">
    <property type="entry name" value="Peptidase_aspartic_dom_sf"/>
</dbReference>
<proteinExistence type="inferred from homology"/>
<dbReference type="InterPro" id="IPR034164">
    <property type="entry name" value="Pepsin-like_dom"/>
</dbReference>
<dbReference type="Proteomes" id="UP001209540">
    <property type="component" value="Unassembled WGS sequence"/>
</dbReference>
<protein>
    <submittedName>
        <fullName evidence="5">Aspartic peptidase domain-containing protein</fullName>
    </submittedName>
</protein>
<dbReference type="PROSITE" id="PS51767">
    <property type="entry name" value="PEPTIDASE_A1"/>
    <property type="match status" value="1"/>
</dbReference>
<name>A0AAD5K9C5_9FUNG</name>
<sequence length="408" mass="45543">MKLSFNICFMLLSLSIVVTQQVSGLPEAPIIRKRENDGAQVTVIPMGYRDGLLTNFVEIGEPAELFEVTLDTGNGLAWVPSNKCTSQNCEGQKLYNPGDSETAKKLKHKPVELKYEDGKCATLDLYSENFGFYRFDMVFEQISIGAGYKVDGFDGADGYLGAFGFGGASGINATDFLYKRALRDLERRGLLKRDNVRQIGGAARQMGVRVGKRGRYNPDKKKRDNNFPAYCIIGGIDDNLIQGDPVYVPLPSEEECGNDRFWKLAFNSVTLGDTQIDTQGRFAQFYSNSRYIHAPKEEAKALHDQIGATYDEQSGFYQLPCSETSNTPDLQFTFGSGNKATLKPTDWIKPVSERSQDCRSYVKHLTLDTPNWLLGTAFTNPFYMIYDQEKEQIGFGYNAGEEITATIS</sequence>